<comment type="caution">
    <text evidence="2">The sequence shown here is derived from an EMBL/GenBank/DDBJ whole genome shotgun (WGS) entry which is preliminary data.</text>
</comment>
<reference evidence="2 3" key="1">
    <citation type="submission" date="2019-04" db="EMBL/GenBank/DDBJ databases">
        <title>Draft genome of the big-headed turtle Platysternon megacephalum.</title>
        <authorList>
            <person name="Gong S."/>
        </authorList>
    </citation>
    <scope>NUCLEOTIDE SEQUENCE [LARGE SCALE GENOMIC DNA]</scope>
    <source>
        <strain evidence="2">DO16091913</strain>
        <tissue evidence="2">Muscle</tissue>
    </source>
</reference>
<organism evidence="2 3">
    <name type="scientific">Platysternon megacephalum</name>
    <name type="common">big-headed turtle</name>
    <dbReference type="NCBI Taxonomy" id="55544"/>
    <lineage>
        <taxon>Eukaryota</taxon>
        <taxon>Metazoa</taxon>
        <taxon>Chordata</taxon>
        <taxon>Craniata</taxon>
        <taxon>Vertebrata</taxon>
        <taxon>Euteleostomi</taxon>
        <taxon>Archelosauria</taxon>
        <taxon>Testudinata</taxon>
        <taxon>Testudines</taxon>
        <taxon>Cryptodira</taxon>
        <taxon>Durocryptodira</taxon>
        <taxon>Testudinoidea</taxon>
        <taxon>Platysternidae</taxon>
        <taxon>Platysternon</taxon>
    </lineage>
</organism>
<keyword evidence="3" id="KW-1185">Reference proteome</keyword>
<dbReference type="Proteomes" id="UP000297703">
    <property type="component" value="Unassembled WGS sequence"/>
</dbReference>
<reference evidence="2 3" key="2">
    <citation type="submission" date="2019-04" db="EMBL/GenBank/DDBJ databases">
        <title>The genome sequence of big-headed turtle.</title>
        <authorList>
            <person name="Gong S."/>
        </authorList>
    </citation>
    <scope>NUCLEOTIDE SEQUENCE [LARGE SCALE GENOMIC DNA]</scope>
    <source>
        <strain evidence="2">DO16091913</strain>
        <tissue evidence="2">Muscle</tissue>
    </source>
</reference>
<gene>
    <name evidence="2" type="ORF">DR999_PMT18049</name>
</gene>
<feature type="region of interest" description="Disordered" evidence="1">
    <location>
        <begin position="1"/>
        <end position="38"/>
    </location>
</feature>
<evidence type="ECO:0000256" key="1">
    <source>
        <dbReference type="SAM" id="MobiDB-lite"/>
    </source>
</evidence>
<name>A0A4D9DTW7_9SAUR</name>
<proteinExistence type="predicted"/>
<dbReference type="AlphaFoldDB" id="A0A4D9DTW7"/>
<dbReference type="EMBL" id="QXTE01000300">
    <property type="protein sequence ID" value="TFJ99871.1"/>
    <property type="molecule type" value="Genomic_DNA"/>
</dbReference>
<sequence length="100" mass="10730">MPAWGARSHTAPGAATMVTQTPATALGGPAPLPRSRPGWSLRRAAMLDQTGRKNRQELVQKAKTMEGQDCPQRSRALGSASECGAVRIITSFEKQKVTAW</sequence>
<dbReference type="GO" id="GO:0003677">
    <property type="term" value="F:DNA binding"/>
    <property type="evidence" value="ECO:0007669"/>
    <property type="project" value="UniProtKB-KW"/>
</dbReference>
<evidence type="ECO:0000313" key="2">
    <source>
        <dbReference type="EMBL" id="TFJ99871.1"/>
    </source>
</evidence>
<protein>
    <submittedName>
        <fullName evidence="2">Homeobox protein GBX-1</fullName>
    </submittedName>
</protein>
<keyword evidence="2" id="KW-0238">DNA-binding</keyword>
<accession>A0A4D9DTW7</accession>
<keyword evidence="2" id="KW-0371">Homeobox</keyword>
<evidence type="ECO:0000313" key="3">
    <source>
        <dbReference type="Proteomes" id="UP000297703"/>
    </source>
</evidence>